<sequence length="123" mass="13723">MASSIPCLSGLTKPFPKRKVGRSLQVRAQSFGDEGSSANMVDANLSVLRERIEEVKMKERLKRCCKSEDGWYYQSGYDHKLKRDAKFSESLELVGLVSMSVGLSFFSGTLCLCLVSLLVHLNQ</sequence>
<feature type="transmembrane region" description="Helical" evidence="1">
    <location>
        <begin position="93"/>
        <end position="119"/>
    </location>
</feature>
<keyword evidence="1" id="KW-0472">Membrane</keyword>
<keyword evidence="1" id="KW-1133">Transmembrane helix</keyword>
<dbReference type="PANTHER" id="PTHR38225:SF4">
    <property type="entry name" value="PROTEIN, PUTATIVE-RELATED"/>
    <property type="match status" value="1"/>
</dbReference>
<comment type="caution">
    <text evidence="2">The sequence shown here is derived from an EMBL/GenBank/DDBJ whole genome shotgun (WGS) entry which is preliminary data.</text>
</comment>
<organism evidence="2 3">
    <name type="scientific">Tetracentron sinense</name>
    <name type="common">Spur-leaf</name>
    <dbReference type="NCBI Taxonomy" id="13715"/>
    <lineage>
        <taxon>Eukaryota</taxon>
        <taxon>Viridiplantae</taxon>
        <taxon>Streptophyta</taxon>
        <taxon>Embryophyta</taxon>
        <taxon>Tracheophyta</taxon>
        <taxon>Spermatophyta</taxon>
        <taxon>Magnoliopsida</taxon>
        <taxon>Trochodendrales</taxon>
        <taxon>Trochodendraceae</taxon>
        <taxon>Tetracentron</taxon>
    </lineage>
</organism>
<gene>
    <name evidence="2" type="ORF">HHK36_014901</name>
</gene>
<reference evidence="2 3" key="1">
    <citation type="submission" date="2020-04" db="EMBL/GenBank/DDBJ databases">
        <title>Plant Genome Project.</title>
        <authorList>
            <person name="Zhang R.-G."/>
        </authorList>
    </citation>
    <scope>NUCLEOTIDE SEQUENCE [LARGE SCALE GENOMIC DNA]</scope>
    <source>
        <strain evidence="2">YNK0</strain>
        <tissue evidence="2">Leaf</tissue>
    </source>
</reference>
<evidence type="ECO:0000313" key="3">
    <source>
        <dbReference type="Proteomes" id="UP000655225"/>
    </source>
</evidence>
<evidence type="ECO:0000256" key="1">
    <source>
        <dbReference type="SAM" id="Phobius"/>
    </source>
</evidence>
<accession>A0A834Z225</accession>
<dbReference type="Proteomes" id="UP000655225">
    <property type="component" value="Unassembled WGS sequence"/>
</dbReference>
<dbReference type="OrthoDB" id="1667576at2759"/>
<dbReference type="PANTHER" id="PTHR38225">
    <property type="entry name" value="PROTEIN, PUTATIVE-RELATED"/>
    <property type="match status" value="1"/>
</dbReference>
<keyword evidence="3" id="KW-1185">Reference proteome</keyword>
<dbReference type="AlphaFoldDB" id="A0A834Z225"/>
<keyword evidence="1" id="KW-0812">Transmembrane</keyword>
<proteinExistence type="predicted"/>
<dbReference type="EMBL" id="JABCRI010000010">
    <property type="protein sequence ID" value="KAF8399035.1"/>
    <property type="molecule type" value="Genomic_DNA"/>
</dbReference>
<name>A0A834Z225_TETSI</name>
<dbReference type="OMA" id="TCFGGTL"/>
<evidence type="ECO:0000313" key="2">
    <source>
        <dbReference type="EMBL" id="KAF8399035.1"/>
    </source>
</evidence>
<protein>
    <submittedName>
        <fullName evidence="2">Uncharacterized protein</fullName>
    </submittedName>
</protein>